<dbReference type="SMART" id="SM00343">
    <property type="entry name" value="ZnF_C2HC"/>
    <property type="match status" value="1"/>
</dbReference>
<dbReference type="EMBL" id="CAMXCT010001259">
    <property type="protein sequence ID" value="CAI3988374.1"/>
    <property type="molecule type" value="Genomic_DNA"/>
</dbReference>
<dbReference type="InterPro" id="IPR001584">
    <property type="entry name" value="Integrase_cat-core"/>
</dbReference>
<evidence type="ECO:0000256" key="1">
    <source>
        <dbReference type="PROSITE-ProRule" id="PRU00047"/>
    </source>
</evidence>
<dbReference type="GO" id="GO:0008270">
    <property type="term" value="F:zinc ion binding"/>
    <property type="evidence" value="ECO:0007669"/>
    <property type="project" value="UniProtKB-KW"/>
</dbReference>
<feature type="region of interest" description="Disordered" evidence="2">
    <location>
        <begin position="271"/>
        <end position="309"/>
    </location>
</feature>
<feature type="compositionally biased region" description="Polar residues" evidence="2">
    <location>
        <begin position="1646"/>
        <end position="1663"/>
    </location>
</feature>
<dbReference type="EMBL" id="CAMXCT030001259">
    <property type="protein sequence ID" value="CAL4775686.1"/>
    <property type="molecule type" value="Genomic_DNA"/>
</dbReference>
<reference evidence="5" key="1">
    <citation type="submission" date="2022-10" db="EMBL/GenBank/DDBJ databases">
        <authorList>
            <person name="Chen Y."/>
            <person name="Dougan E. K."/>
            <person name="Chan C."/>
            <person name="Rhodes N."/>
            <person name="Thang M."/>
        </authorList>
    </citation>
    <scope>NUCLEOTIDE SEQUENCE</scope>
</reference>
<accession>A0A9P1CB35</accession>
<dbReference type="Gene3D" id="3.30.420.10">
    <property type="entry name" value="Ribonuclease H-like superfamily/Ribonuclease H"/>
    <property type="match status" value="1"/>
</dbReference>
<dbReference type="PANTHER" id="PTHR37984:SF5">
    <property type="entry name" value="PROTEIN NYNRIN-LIKE"/>
    <property type="match status" value="1"/>
</dbReference>
<keyword evidence="1" id="KW-0863">Zinc-finger</keyword>
<keyword evidence="8" id="KW-1185">Reference proteome</keyword>
<feature type="compositionally biased region" description="Basic residues" evidence="2">
    <location>
        <begin position="353"/>
        <end position="366"/>
    </location>
</feature>
<dbReference type="InterPro" id="IPR012337">
    <property type="entry name" value="RNaseH-like_sf"/>
</dbReference>
<gene>
    <name evidence="5" type="ORF">C1SCF055_LOCUS15554</name>
</gene>
<dbReference type="PROSITE" id="PS50994">
    <property type="entry name" value="INTEGRASE"/>
    <property type="match status" value="1"/>
</dbReference>
<evidence type="ECO:0000313" key="8">
    <source>
        <dbReference type="Proteomes" id="UP001152797"/>
    </source>
</evidence>
<evidence type="ECO:0000313" key="7">
    <source>
        <dbReference type="EMBL" id="CAL4775686.1"/>
    </source>
</evidence>
<dbReference type="OrthoDB" id="423151at2759"/>
<protein>
    <submittedName>
        <fullName evidence="7">Retrovirus-related Pol polyprotein from transposon RE2 (Retro element 2) (AtRE2)</fullName>
    </submittedName>
</protein>
<organism evidence="5">
    <name type="scientific">Cladocopium goreaui</name>
    <dbReference type="NCBI Taxonomy" id="2562237"/>
    <lineage>
        <taxon>Eukaryota</taxon>
        <taxon>Sar</taxon>
        <taxon>Alveolata</taxon>
        <taxon>Dinophyceae</taxon>
        <taxon>Suessiales</taxon>
        <taxon>Symbiodiniaceae</taxon>
        <taxon>Cladocopium</taxon>
    </lineage>
</organism>
<evidence type="ECO:0000256" key="2">
    <source>
        <dbReference type="SAM" id="MobiDB-lite"/>
    </source>
</evidence>
<feature type="compositionally biased region" description="Low complexity" evidence="2">
    <location>
        <begin position="367"/>
        <end position="383"/>
    </location>
</feature>
<feature type="compositionally biased region" description="Polar residues" evidence="2">
    <location>
        <begin position="709"/>
        <end position="725"/>
    </location>
</feature>
<feature type="region of interest" description="Disordered" evidence="2">
    <location>
        <begin position="1567"/>
        <end position="1680"/>
    </location>
</feature>
<feature type="domain" description="CCHC-type" evidence="3">
    <location>
        <begin position="402"/>
        <end position="418"/>
    </location>
</feature>
<name>A0A9P1CB35_9DINO</name>
<dbReference type="PANTHER" id="PTHR37984">
    <property type="entry name" value="PROTEIN CBG26694"/>
    <property type="match status" value="1"/>
</dbReference>
<dbReference type="Gene3D" id="4.10.60.10">
    <property type="entry name" value="Zinc finger, CCHC-type"/>
    <property type="match status" value="1"/>
</dbReference>
<dbReference type="Proteomes" id="UP001152797">
    <property type="component" value="Unassembled WGS sequence"/>
</dbReference>
<dbReference type="PROSITE" id="PS50158">
    <property type="entry name" value="ZF_CCHC"/>
    <property type="match status" value="1"/>
</dbReference>
<dbReference type="InterPro" id="IPR050951">
    <property type="entry name" value="Retrovirus_Pol_polyprotein"/>
</dbReference>
<reference evidence="6" key="2">
    <citation type="submission" date="2024-04" db="EMBL/GenBank/DDBJ databases">
        <authorList>
            <person name="Chen Y."/>
            <person name="Shah S."/>
            <person name="Dougan E. K."/>
            <person name="Thang M."/>
            <person name="Chan C."/>
        </authorList>
    </citation>
    <scope>NUCLEOTIDE SEQUENCE [LARGE SCALE GENOMIC DNA]</scope>
</reference>
<keyword evidence="1" id="KW-0479">Metal-binding</keyword>
<feature type="region of interest" description="Disordered" evidence="2">
    <location>
        <begin position="698"/>
        <end position="758"/>
    </location>
</feature>
<comment type="caution">
    <text evidence="5">The sequence shown here is derived from an EMBL/GenBank/DDBJ whole genome shotgun (WGS) entry which is preliminary data.</text>
</comment>
<dbReference type="GO" id="GO:0015074">
    <property type="term" value="P:DNA integration"/>
    <property type="evidence" value="ECO:0007669"/>
    <property type="project" value="InterPro"/>
</dbReference>
<sequence>MPGVTNPVTMPLIGATSPMPSMPVMPPGSGQVPQVPLAQFGSPSSLGMFGNFTNVSHQMGSQMGYPNESNAPQSQTMSGNQHFCGSRELWRVLSAELMSWTMQCTHNSDFSFGFLDQTAGPSASPQVSSAFEMLGKSPATATQVNDRKLIPSWNGNVETLRAWLQLSLWELDNNLPKSRWGLKLMQSFAEGSAPRKIAETIDIPTLTSDAGYGAILSAILAKYSPFLEAAGPAMAVKYSSMLTFEQVANALRPLDRPEALVTKASKTYAVVRSEDETEGYEEAEGEDDEEELQHDEEDSGPESDGNGSLAYLMFDTNEEFTEEEAAYIYAYNSAYKDVRRELQARKKGRQFFKPRGGVIKKGKNKGNKGQSNGKGSSNSFQSGQGRGKGSRGTPEEPMAKTRCFSCFQLGHMSRECPNRREESASNFFVCQGSSGVLQNRTYVTILNFVNISETKEQKGLQGHALALVEAQRLSELFDIPVGVAKTNGLLRVTEISDEGAFKTPFLLPISYIELVGAAIDTNTEQFILRSGRSTPVKRQLREELNLKDGNPFALPKKHMRKNVSLRQQPGVAAWLKTDDQLQYMGTLKGRRTTLVDPKRNFQCFGDFHIETFKGDRKQFENDTKNVAVQRDVKHVHFADVPADVKVFSRDVNVDAKDQAVLSCNSASSESSSTQGPITPNKTKLTADQLLEQQLLKAAREKESRKKMSSGPSTETGNAETHVLNSSEEEESPLAIADGESAMNSDVKPRTPKGTTCMPRTTLGTMSRVAFFSYVMIWSWLPHADARLNDLLGNQVHLESRGGDKTEDGMYRFSYFVNGSLKQLPRTDFEGTPKILDRNQRHFVVGALRNYLDHVGEVYSPPRVTKEACLQGKGQIALDLTTGWDFRIPEHRKKALALIAKLHPAVLLLAPPCTTFSPLRRLTNSKRDSRQVRQEEVEGEQHMDFSVSLADLQMGERRGFILEQPAPATSWQRPRVRTLVENPEVHLVRAGMCQFGLHQGEPVQKPTILATYIDEIAAHAHNAGVSGIKEALGIKAYLQHPNHLQQAFAFGKNLGSQAHVFAQGCLELDADVNAAYGLHLDLGLCGQEGPASAPAVGLSQHDGIRNAARLESIEPGTSSQPGTSSKAVMPLMDVEAPEEGEEVEDMVAEARRQMRHVADLRVFKEAMMENFRSLQIFAEKSTEFIETLDILAMKSLCERCKMLVFEITSLNGPKKHFRCPTCDARPRPKPSRPGHLLRALEFNTVVGIDLCFLDFKGHQVILLNMLCWGTNFQQASICKDKSAEEVLEVFMKVWLQHYGRPVRLITDRGKEFYSDKLQQNIGGLGVGLHYIDAQSPWQNTRTEKAGGILKEKILATAQATAASLEELPLVIAETVACRNRYMDRYSFSPMQRVFGKNLRLPASLMSSDALNQELVDAAAPDPIHRAWQIREVASQEWLRRQDQGAVRRSIRAQSRTTDQVNIPIGSWVYVFRDSPSYKGWVGPGVTIAEDPSGKSTRISMRGRLWKASREQLRLATAEEELGAELIVEMSKEMLSKLHKPGHVVFQDVSAGGPTGEYFDEVMRTLNIREDRPSDETMSSSRSSTTEQTSTNPSSTAESGETEEGSNSAIAPGSEQASRRASAVSEAADGAAPMQVIPEEAPMDETSDGTTPANAESMPSRSFGPSLTERMRRGPYTPPQILRSDDVLLDQPETPTMTRTSVTEPAPLFGNCSVTSPNPRTPYPFHAGTRSLPRPPGHSFFLEVIDFDNDSAEVAGQASMAFVGATWRFDREVRRTTLQPYTDDGVSFAKWKFSKLSEAEKVQFRASRKKELDSLVATGAVEILSVEDSLKFANETPEQIIDSKYVDRYKRIAVPSRRHLQATELEADATNPKSRLCAVGWQDPQILEVERSSPTPLSTSLYPCLQLAASRRWKTRVKDVKTAFLQSLPTTRTRPLACRLPRDEAPEGLDERQLLLLKTEIYGLVSGPSWWRRTLLKVATEQLGYVVNCYDRCVPTLPSKDPQPGAPSEGFIVIEVDDMAEAGGAEHVKCMQKLEAMLKYGKIEDLQSKEGTNYAGRFLRQLPDFSFESNMDEFIYTRLEPIVPQRKVLKKNAADVKLSEGEKTQLRGLIASLNWVSREGRPDASSAASILASAFPSPTMEHIFAANDAVKHLKTFPVVLRIHAIPEKDLRLILIGDSAFDTSGKEKSQHGWLLGFTSPALNRGESAPVSLMQWRSKRLRRKAASPLLCEAMSMSAATGPMERLDAFFRSIAMSHFSPRRKQLTEDQYLEASGKATVIAPDSKNFVDPHSICVMDAKSLYDSLNSEQSQGDDDRSALEAAITRESL</sequence>
<evidence type="ECO:0000259" key="3">
    <source>
        <dbReference type="PROSITE" id="PS50158"/>
    </source>
</evidence>
<keyword evidence="1" id="KW-0862">Zinc</keyword>
<dbReference type="GO" id="GO:0003676">
    <property type="term" value="F:nucleic acid binding"/>
    <property type="evidence" value="ECO:0007669"/>
    <property type="project" value="InterPro"/>
</dbReference>
<dbReference type="InterPro" id="IPR001878">
    <property type="entry name" value="Znf_CCHC"/>
</dbReference>
<feature type="region of interest" description="Disordered" evidence="2">
    <location>
        <begin position="353"/>
        <end position="397"/>
    </location>
</feature>
<feature type="region of interest" description="Disordered" evidence="2">
    <location>
        <begin position="2301"/>
        <end position="2324"/>
    </location>
</feature>
<dbReference type="SUPFAM" id="SSF53098">
    <property type="entry name" value="Ribonuclease H-like"/>
    <property type="match status" value="1"/>
</dbReference>
<evidence type="ECO:0000313" key="5">
    <source>
        <dbReference type="EMBL" id="CAI3988374.1"/>
    </source>
</evidence>
<proteinExistence type="predicted"/>
<dbReference type="EMBL" id="CAMXCT020001259">
    <property type="protein sequence ID" value="CAL1141749.1"/>
    <property type="molecule type" value="Genomic_DNA"/>
</dbReference>
<feature type="domain" description="Integrase catalytic" evidence="4">
    <location>
        <begin position="1228"/>
        <end position="1396"/>
    </location>
</feature>
<dbReference type="SUPFAM" id="SSF57756">
    <property type="entry name" value="Retrovirus zinc finger-like domains"/>
    <property type="match status" value="1"/>
</dbReference>
<dbReference type="InterPro" id="IPR036875">
    <property type="entry name" value="Znf_CCHC_sf"/>
</dbReference>
<evidence type="ECO:0000313" key="6">
    <source>
        <dbReference type="EMBL" id="CAL1141749.1"/>
    </source>
</evidence>
<feature type="compositionally biased region" description="Acidic residues" evidence="2">
    <location>
        <begin position="275"/>
        <end position="301"/>
    </location>
</feature>
<evidence type="ECO:0000259" key="4">
    <source>
        <dbReference type="PROSITE" id="PS50994"/>
    </source>
</evidence>
<feature type="compositionally biased region" description="Low complexity" evidence="2">
    <location>
        <begin position="1574"/>
        <end position="1630"/>
    </location>
</feature>
<dbReference type="InterPro" id="IPR036397">
    <property type="entry name" value="RNaseH_sf"/>
</dbReference>